<organism evidence="4 5">
    <name type="scientific">Mucilaginibacter pineti</name>
    <dbReference type="NCBI Taxonomy" id="1391627"/>
    <lineage>
        <taxon>Bacteria</taxon>
        <taxon>Pseudomonadati</taxon>
        <taxon>Bacteroidota</taxon>
        <taxon>Sphingobacteriia</taxon>
        <taxon>Sphingobacteriales</taxon>
        <taxon>Sphingobacteriaceae</taxon>
        <taxon>Mucilaginibacter</taxon>
    </lineage>
</organism>
<evidence type="ECO:0000313" key="5">
    <source>
        <dbReference type="Proteomes" id="UP000199072"/>
    </source>
</evidence>
<name>A0A1G7IHL5_9SPHI</name>
<dbReference type="InterPro" id="IPR051099">
    <property type="entry name" value="AGR/TXD"/>
</dbReference>
<proteinExistence type="predicted"/>
<accession>A0A1G7IHL5</accession>
<reference evidence="4 5" key="1">
    <citation type="submission" date="2016-10" db="EMBL/GenBank/DDBJ databases">
        <authorList>
            <person name="de Groot N.N."/>
        </authorList>
    </citation>
    <scope>NUCLEOTIDE SEQUENCE [LARGE SCALE GENOMIC DNA]</scope>
    <source>
        <strain evidence="4 5">47C3B</strain>
    </source>
</reference>
<dbReference type="PANTHER" id="PTHR15337:SF11">
    <property type="entry name" value="THIOREDOXIN DOMAIN-CONTAINING PROTEIN"/>
    <property type="match status" value="1"/>
</dbReference>
<dbReference type="EMBL" id="FNAI01000013">
    <property type="protein sequence ID" value="SDF12078.1"/>
    <property type="molecule type" value="Genomic_DNA"/>
</dbReference>
<dbReference type="Gene3D" id="3.40.30.10">
    <property type="entry name" value="Glutaredoxin"/>
    <property type="match status" value="1"/>
</dbReference>
<evidence type="ECO:0000256" key="2">
    <source>
        <dbReference type="SAM" id="SignalP"/>
    </source>
</evidence>
<feature type="chain" id="PRO_5011712514" description="Thioredoxin domain-containing protein" evidence="2">
    <location>
        <begin position="20"/>
        <end position="470"/>
    </location>
</feature>
<dbReference type="RefSeq" id="WP_091153104.1">
    <property type="nucleotide sequence ID" value="NZ_FNAI01000013.1"/>
</dbReference>
<feature type="signal peptide" evidence="2">
    <location>
        <begin position="1"/>
        <end position="19"/>
    </location>
</feature>
<dbReference type="Pfam" id="PF03190">
    <property type="entry name" value="Thioredox_DsbH"/>
    <property type="match status" value="1"/>
</dbReference>
<dbReference type="InterPro" id="IPR004879">
    <property type="entry name" value="Ssp411-like_TRX"/>
</dbReference>
<feature type="domain" description="Thioredoxin" evidence="3">
    <location>
        <begin position="4"/>
        <end position="147"/>
    </location>
</feature>
<evidence type="ECO:0000313" key="4">
    <source>
        <dbReference type="EMBL" id="SDF12078.1"/>
    </source>
</evidence>
<evidence type="ECO:0000256" key="1">
    <source>
        <dbReference type="ARBA" id="ARBA00022729"/>
    </source>
</evidence>
<protein>
    <recommendedName>
        <fullName evidence="3">Thioredoxin domain-containing protein</fullName>
    </recommendedName>
</protein>
<keyword evidence="1 2" id="KW-0732">Signal</keyword>
<gene>
    <name evidence="4" type="ORF">SAMN05216464_11331</name>
</gene>
<evidence type="ECO:0000259" key="3">
    <source>
        <dbReference type="PROSITE" id="PS51352"/>
    </source>
</evidence>
<dbReference type="SUPFAM" id="SSF52833">
    <property type="entry name" value="Thioredoxin-like"/>
    <property type="match status" value="1"/>
</dbReference>
<keyword evidence="5" id="KW-1185">Reference proteome</keyword>
<dbReference type="STRING" id="1391627.SAMN05216464_11331"/>
<dbReference type="PANTHER" id="PTHR15337">
    <property type="entry name" value="ANTERIOR GRADIENT PROTEIN-RELATED"/>
    <property type="match status" value="1"/>
</dbReference>
<dbReference type="Proteomes" id="UP000199072">
    <property type="component" value="Unassembled WGS sequence"/>
</dbReference>
<dbReference type="PROSITE" id="PS51352">
    <property type="entry name" value="THIOREDOXIN_2"/>
    <property type="match status" value="1"/>
</dbReference>
<sequence length="470" mass="53239">MKRLMTFLALSMMVLTSDAQGLSFSKAENWAAVLEQARVENKYIFLDGAATWCKPCKMMDEKVYPSKAVGKLMNDKFIAVKVQIDKADGDDAYVKSWYGDAEMLKGKYQLTTLPALVFLSPDGELLYRNFGYQDPQKFIETVRFAVSPEASTFKRQLETYKKGVRDYPALPKLIGKMRELLVEDSLANEMVRDYFGNYVDKLTDQKQILTKENAQLADANPGMVKSTDKFFVELKKTPLEESDKLIEWLGGSLALLETMAKKEELYLKLFKNGKMVTAHPDWVKIEKSIHTKYPQLDAGKIIGEFGAYGHPFLNEGFYLKTGDWKRFNAYYQTDVEDKLKRSDWTGINNICWWYYFVPVADKMPLEKALTWASLNVEKAKADPKVSAGDLSGWMDTKAALLYKLGRRREAVTVEQNAVAMLKADNLKNGREADAGCGGLLNSIELMKKGEKIQGGFGVEAVYPANWKLID</sequence>
<dbReference type="InterPro" id="IPR013766">
    <property type="entry name" value="Thioredoxin_domain"/>
</dbReference>
<dbReference type="OrthoDB" id="120730at2"/>
<dbReference type="InterPro" id="IPR036249">
    <property type="entry name" value="Thioredoxin-like_sf"/>
</dbReference>
<dbReference type="AlphaFoldDB" id="A0A1G7IHL5"/>